<feature type="transmembrane region" description="Helical" evidence="6">
    <location>
        <begin position="358"/>
        <end position="378"/>
    </location>
</feature>
<evidence type="ECO:0000256" key="5">
    <source>
        <dbReference type="ARBA" id="ARBA00023136"/>
    </source>
</evidence>
<evidence type="ECO:0008006" key="9">
    <source>
        <dbReference type="Google" id="ProtNLM"/>
    </source>
</evidence>
<feature type="transmembrane region" description="Helical" evidence="6">
    <location>
        <begin position="384"/>
        <end position="406"/>
    </location>
</feature>
<keyword evidence="4 6" id="KW-1133">Transmembrane helix</keyword>
<keyword evidence="3 6" id="KW-0812">Transmembrane</keyword>
<comment type="subcellular location">
    <subcellularLocation>
        <location evidence="1">Cell membrane</location>
        <topology evidence="1">Multi-pass membrane protein</topology>
    </subcellularLocation>
</comment>
<dbReference type="PANTHER" id="PTHR30250">
    <property type="entry name" value="PST FAMILY PREDICTED COLANIC ACID TRANSPORTER"/>
    <property type="match status" value="1"/>
</dbReference>
<feature type="transmembrane region" description="Helical" evidence="6">
    <location>
        <begin position="222"/>
        <end position="241"/>
    </location>
</feature>
<dbReference type="PANTHER" id="PTHR30250:SF11">
    <property type="entry name" value="O-ANTIGEN TRANSPORTER-RELATED"/>
    <property type="match status" value="1"/>
</dbReference>
<feature type="transmembrane region" description="Helical" evidence="6">
    <location>
        <begin position="44"/>
        <end position="70"/>
    </location>
</feature>
<feature type="transmembrane region" description="Helical" evidence="6">
    <location>
        <begin position="300"/>
        <end position="318"/>
    </location>
</feature>
<organism evidence="7 8">
    <name type="scientific">Neolewinella maritima</name>
    <dbReference type="NCBI Taxonomy" id="1383882"/>
    <lineage>
        <taxon>Bacteria</taxon>
        <taxon>Pseudomonadati</taxon>
        <taxon>Bacteroidota</taxon>
        <taxon>Saprospiria</taxon>
        <taxon>Saprospirales</taxon>
        <taxon>Lewinellaceae</taxon>
        <taxon>Neolewinella</taxon>
    </lineage>
</organism>
<evidence type="ECO:0000256" key="3">
    <source>
        <dbReference type="ARBA" id="ARBA00022692"/>
    </source>
</evidence>
<proteinExistence type="predicted"/>
<feature type="transmembrane region" description="Helical" evidence="6">
    <location>
        <begin position="146"/>
        <end position="167"/>
    </location>
</feature>
<dbReference type="Proteomes" id="UP000837803">
    <property type="component" value="Unassembled WGS sequence"/>
</dbReference>
<keyword evidence="8" id="KW-1185">Reference proteome</keyword>
<evidence type="ECO:0000256" key="6">
    <source>
        <dbReference type="SAM" id="Phobius"/>
    </source>
</evidence>
<dbReference type="EMBL" id="CAKLPZ010000001">
    <property type="protein sequence ID" value="CAH0998768.1"/>
    <property type="molecule type" value="Genomic_DNA"/>
</dbReference>
<feature type="transmembrane region" description="Helical" evidence="6">
    <location>
        <begin position="173"/>
        <end position="195"/>
    </location>
</feature>
<reference evidence="7" key="1">
    <citation type="submission" date="2021-12" db="EMBL/GenBank/DDBJ databases">
        <authorList>
            <person name="Rodrigo-Torres L."/>
            <person name="Arahal R. D."/>
            <person name="Lucena T."/>
        </authorList>
    </citation>
    <scope>NUCLEOTIDE SEQUENCE</scope>
    <source>
        <strain evidence="7">CECT 8419</strain>
    </source>
</reference>
<feature type="transmembrane region" description="Helical" evidence="6">
    <location>
        <begin position="106"/>
        <end position="125"/>
    </location>
</feature>
<feature type="transmembrane region" description="Helical" evidence="6">
    <location>
        <begin position="418"/>
        <end position="435"/>
    </location>
</feature>
<accession>A0ABM9AVZ3</accession>
<keyword evidence="2" id="KW-1003">Cell membrane</keyword>
<evidence type="ECO:0000256" key="2">
    <source>
        <dbReference type="ARBA" id="ARBA00022475"/>
    </source>
</evidence>
<evidence type="ECO:0000256" key="1">
    <source>
        <dbReference type="ARBA" id="ARBA00004651"/>
    </source>
</evidence>
<evidence type="ECO:0000313" key="8">
    <source>
        <dbReference type="Proteomes" id="UP000837803"/>
    </source>
</evidence>
<protein>
    <recommendedName>
        <fullName evidence="9">Polysaccharide biosynthesis protein C-terminal domain-containing protein</fullName>
    </recommendedName>
</protein>
<name>A0ABM9AVZ3_9BACT</name>
<dbReference type="InterPro" id="IPR050833">
    <property type="entry name" value="Poly_Biosynth_Transport"/>
</dbReference>
<feature type="transmembrane region" description="Helical" evidence="6">
    <location>
        <begin position="261"/>
        <end position="279"/>
    </location>
</feature>
<feature type="transmembrane region" description="Helical" evidence="6">
    <location>
        <begin position="82"/>
        <end position="100"/>
    </location>
</feature>
<comment type="caution">
    <text evidence="7">The sequence shown here is derived from an EMBL/GenBank/DDBJ whole genome shotgun (WGS) entry which is preliminary data.</text>
</comment>
<evidence type="ECO:0000313" key="7">
    <source>
        <dbReference type="EMBL" id="CAH0998768.1"/>
    </source>
</evidence>
<keyword evidence="5 6" id="KW-0472">Membrane</keyword>
<gene>
    <name evidence="7" type="ORF">LEM8419_00114</name>
</gene>
<feature type="transmembrane region" description="Helical" evidence="6">
    <location>
        <begin position="330"/>
        <end position="351"/>
    </location>
</feature>
<evidence type="ECO:0000256" key="4">
    <source>
        <dbReference type="ARBA" id="ARBA00022989"/>
    </source>
</evidence>
<sequence length="436" mass="48780">MTASGLVRAGQFNQASRQGAYILIALALPRLGVSRELIGEWETLLFLGFLLGFGWTSGLLQGFLVQMGVLTEPHAGRFSRTAVQVMAGISALILGSVALLRDPFFALLQIETVPVGWYLFFLLLLSRWPSYCFEQALLLRGQARALIVYAVINAAGLLLSLLLPLYLGASMLQAMQVLGAFAGAKVVAVLLWTLLPRRASTTVEPNPTSEQFQEWMKLSRPLVAYASVAALVTAADPWVVNYWYDGDPEVFALFRYGVRELPLLAALISGMTVVAIPLITRDRAAGLLELRKQSRKVFHYLFLLALAMMLTADSWWTRVFTPTFADSLPIFRTFLLVVGCRVVFAMSVLTALTQTRQIYLWGVLELAVNIVLSLLLAPRYGLVGIVWGTVLASYFHEACLVLYLRYRTGIRWREFADLRWYFAYVTALFAAYYWMQ</sequence>
<dbReference type="RefSeq" id="WP_238749020.1">
    <property type="nucleotide sequence ID" value="NZ_CAKLPZ010000001.1"/>
</dbReference>